<dbReference type="PANTHER" id="PTHR11738:SF186">
    <property type="entry name" value="OSTEOCLAST-ASSOCIATED IMMUNOGLOBULIN-LIKE RECEPTOR"/>
    <property type="match status" value="1"/>
</dbReference>
<keyword evidence="6" id="KW-1185">Reference proteome</keyword>
<feature type="domain" description="Ig-like" evidence="4">
    <location>
        <begin position="547"/>
        <end position="634"/>
    </location>
</feature>
<dbReference type="GO" id="GO:0002764">
    <property type="term" value="P:immune response-regulating signaling pathway"/>
    <property type="evidence" value="ECO:0007669"/>
    <property type="project" value="TreeGrafter"/>
</dbReference>
<keyword evidence="1" id="KW-1015">Disulfide bond</keyword>
<feature type="transmembrane region" description="Helical" evidence="2">
    <location>
        <begin position="784"/>
        <end position="805"/>
    </location>
</feature>
<dbReference type="InterPro" id="IPR003599">
    <property type="entry name" value="Ig_sub"/>
</dbReference>
<dbReference type="InterPro" id="IPR016186">
    <property type="entry name" value="C-type_lectin-like/link_sf"/>
</dbReference>
<dbReference type="SMART" id="SM00409">
    <property type="entry name" value="IG"/>
    <property type="match status" value="6"/>
</dbReference>
<dbReference type="InterPro" id="IPR050412">
    <property type="entry name" value="Ig-like_Receptors_ImmuneReg"/>
</dbReference>
<evidence type="ECO:0000256" key="1">
    <source>
        <dbReference type="ARBA" id="ARBA00023157"/>
    </source>
</evidence>
<dbReference type="InterPro" id="IPR036179">
    <property type="entry name" value="Ig-like_dom_sf"/>
</dbReference>
<dbReference type="SMART" id="SM00408">
    <property type="entry name" value="IGc2"/>
    <property type="match status" value="3"/>
</dbReference>
<evidence type="ECO:0000313" key="6">
    <source>
        <dbReference type="Proteomes" id="UP000735302"/>
    </source>
</evidence>
<accession>A0AAV4B3C6</accession>
<dbReference type="SUPFAM" id="SSF56436">
    <property type="entry name" value="C-type lectin-like"/>
    <property type="match status" value="1"/>
</dbReference>
<feature type="domain" description="Ig-like" evidence="4">
    <location>
        <begin position="173"/>
        <end position="248"/>
    </location>
</feature>
<dbReference type="InterPro" id="IPR016187">
    <property type="entry name" value="CTDL_fold"/>
</dbReference>
<dbReference type="InterPro" id="IPR003598">
    <property type="entry name" value="Ig_sub2"/>
</dbReference>
<dbReference type="CDD" id="cd00037">
    <property type="entry name" value="CLECT"/>
    <property type="match status" value="1"/>
</dbReference>
<keyword evidence="2" id="KW-0472">Membrane</keyword>
<dbReference type="PANTHER" id="PTHR11738">
    <property type="entry name" value="MHC CLASS I NK CELL RECEPTOR"/>
    <property type="match status" value="1"/>
</dbReference>
<dbReference type="Proteomes" id="UP000735302">
    <property type="component" value="Unassembled WGS sequence"/>
</dbReference>
<dbReference type="SUPFAM" id="SSF48726">
    <property type="entry name" value="Immunoglobulin"/>
    <property type="match status" value="5"/>
</dbReference>
<dbReference type="PROSITE" id="PS50835">
    <property type="entry name" value="IG_LIKE"/>
    <property type="match status" value="5"/>
</dbReference>
<sequence>MPFASVESGCSVLAARLTSLNTNQEYMEFVSALAQDPPLTSNLWFSLLKNESTGDWSWLQESAISSDVWFSNPMPHVQEPNNNSSDGCGSVELCIVASLLYDEGSTVISEPIHKLLDTCCEDSHYFFCEDINECACSPSDPTCISVSANCQEPTGQCLDLVGGYRCLDVLPSPSLTFASKPSTFSVKSEVALNCSVPFDEIPYKDNIPGSTTWTFDWIKNDEHVAWGMEEGVLTISSLDTDTEGRYECFYHLGGVKSAKSAWLDVGIRPPTTPVLTAPYTEVSIGETANLTCSTTTPGEKLYEWTLPSGITIQTDESNYSFQMTGWQNLGLYTCRVIIQAISSTSYSSDPFVLNLKLATPSLSATKTSLTLDETANLQCISTDSPSLLWLAYEWKKDGVVIENACCGAELVFQVNDASIHGIYTCSTKYGSMESHESNKVKVKYKWSSVPLLETNTTILYPGVSVNFKCSSIEPGYKVFYILKDSQMLKMDEILCSEKKVTSDGQCWQISAIGQVSAGNYYCRASVNDSKSPLSQPVSLTLKEIDPPTIAVLSTVIVPDGPVIIICNTSDGNNDFSYVFKFETHSGDIQTVVEQAESILNISSFTTRDEGGYFCVLKQSWLESNKSNVLHLSLTTFEVAIAANALLIPKGKDVTISCSPSWNESETWKISWFMETHQINSGAKLSLTVKNFTPENEGTYRCQAYSTDLQQWISSNTTNLICVPWFHRCTCPCTNSTVNIEMSEEEIEKMTSTIKQNLTIMIGDLSAKNRRKISVMDTRLSCTSMGGAAVTIMAVIAGLIMCIDIVKL</sequence>
<keyword evidence="2" id="KW-0812">Transmembrane</keyword>
<dbReference type="CDD" id="cd00096">
    <property type="entry name" value="Ig"/>
    <property type="match status" value="1"/>
</dbReference>
<evidence type="ECO:0000259" key="4">
    <source>
        <dbReference type="PROSITE" id="PS50835"/>
    </source>
</evidence>
<dbReference type="InterPro" id="IPR001304">
    <property type="entry name" value="C-type_lectin-like"/>
</dbReference>
<comment type="caution">
    <text evidence="5">The sequence shown here is derived from an EMBL/GenBank/DDBJ whole genome shotgun (WGS) entry which is preliminary data.</text>
</comment>
<dbReference type="InterPro" id="IPR013783">
    <property type="entry name" value="Ig-like_fold"/>
</dbReference>
<evidence type="ECO:0000313" key="5">
    <source>
        <dbReference type="EMBL" id="GFO14539.1"/>
    </source>
</evidence>
<feature type="domain" description="C-type lectin" evidence="3">
    <location>
        <begin position="1"/>
        <end position="129"/>
    </location>
</feature>
<dbReference type="Gene3D" id="3.10.100.10">
    <property type="entry name" value="Mannose-Binding Protein A, subunit A"/>
    <property type="match status" value="1"/>
</dbReference>
<feature type="domain" description="Ig-like" evidence="4">
    <location>
        <begin position="269"/>
        <end position="347"/>
    </location>
</feature>
<feature type="domain" description="Ig-like" evidence="4">
    <location>
        <begin position="360"/>
        <end position="441"/>
    </location>
</feature>
<name>A0AAV4B3C6_9GAST</name>
<feature type="domain" description="Ig-like" evidence="4">
    <location>
        <begin position="636"/>
        <end position="713"/>
    </location>
</feature>
<gene>
    <name evidence="5" type="ORF">PoB_004104400</name>
</gene>
<proteinExistence type="predicted"/>
<dbReference type="AlphaFoldDB" id="A0AAV4B3C6"/>
<reference evidence="5 6" key="1">
    <citation type="journal article" date="2021" name="Elife">
        <title>Chloroplast acquisition without the gene transfer in kleptoplastic sea slugs, Plakobranchus ocellatus.</title>
        <authorList>
            <person name="Maeda T."/>
            <person name="Takahashi S."/>
            <person name="Yoshida T."/>
            <person name="Shimamura S."/>
            <person name="Takaki Y."/>
            <person name="Nagai Y."/>
            <person name="Toyoda A."/>
            <person name="Suzuki Y."/>
            <person name="Arimoto A."/>
            <person name="Ishii H."/>
            <person name="Satoh N."/>
            <person name="Nishiyama T."/>
            <person name="Hasebe M."/>
            <person name="Maruyama T."/>
            <person name="Minagawa J."/>
            <person name="Obokata J."/>
            <person name="Shigenobu S."/>
        </authorList>
    </citation>
    <scope>NUCLEOTIDE SEQUENCE [LARGE SCALE GENOMIC DNA]</scope>
</reference>
<dbReference type="Gene3D" id="2.60.40.10">
    <property type="entry name" value="Immunoglobulins"/>
    <property type="match status" value="6"/>
</dbReference>
<keyword evidence="2" id="KW-1133">Transmembrane helix</keyword>
<protein>
    <submittedName>
        <fullName evidence="5">Myosin binding protein c, slow type</fullName>
    </submittedName>
</protein>
<organism evidence="5 6">
    <name type="scientific">Plakobranchus ocellatus</name>
    <dbReference type="NCBI Taxonomy" id="259542"/>
    <lineage>
        <taxon>Eukaryota</taxon>
        <taxon>Metazoa</taxon>
        <taxon>Spiralia</taxon>
        <taxon>Lophotrochozoa</taxon>
        <taxon>Mollusca</taxon>
        <taxon>Gastropoda</taxon>
        <taxon>Heterobranchia</taxon>
        <taxon>Euthyneura</taxon>
        <taxon>Panpulmonata</taxon>
        <taxon>Sacoglossa</taxon>
        <taxon>Placobranchoidea</taxon>
        <taxon>Plakobranchidae</taxon>
        <taxon>Plakobranchus</taxon>
    </lineage>
</organism>
<dbReference type="Pfam" id="PF13895">
    <property type="entry name" value="Ig_2"/>
    <property type="match status" value="2"/>
</dbReference>
<dbReference type="EMBL" id="BLXT01004580">
    <property type="protein sequence ID" value="GFO14539.1"/>
    <property type="molecule type" value="Genomic_DNA"/>
</dbReference>
<evidence type="ECO:0000259" key="3">
    <source>
        <dbReference type="PROSITE" id="PS50041"/>
    </source>
</evidence>
<dbReference type="InterPro" id="IPR007110">
    <property type="entry name" value="Ig-like_dom"/>
</dbReference>
<dbReference type="PROSITE" id="PS50041">
    <property type="entry name" value="C_TYPE_LECTIN_2"/>
    <property type="match status" value="1"/>
</dbReference>
<evidence type="ECO:0000256" key="2">
    <source>
        <dbReference type="SAM" id="Phobius"/>
    </source>
</evidence>